<dbReference type="Proteomes" id="UP001501490">
    <property type="component" value="Unassembled WGS sequence"/>
</dbReference>
<dbReference type="PANTHER" id="PTHR33392">
    <property type="entry name" value="POLYISOPRENYL-TEICHOIC ACID--PEPTIDOGLYCAN TEICHOIC ACID TRANSFERASE TAGU"/>
    <property type="match status" value="1"/>
</dbReference>
<feature type="region of interest" description="Disordered" evidence="2">
    <location>
        <begin position="1"/>
        <end position="33"/>
    </location>
</feature>
<comment type="similarity">
    <text evidence="1">Belongs to the LytR/CpsA/Psr (LCP) family.</text>
</comment>
<dbReference type="EMBL" id="BAABAB010000005">
    <property type="protein sequence ID" value="GAA3607175.1"/>
    <property type="molecule type" value="Genomic_DNA"/>
</dbReference>
<keyword evidence="3" id="KW-0812">Transmembrane</keyword>
<evidence type="ECO:0000256" key="2">
    <source>
        <dbReference type="SAM" id="MobiDB-lite"/>
    </source>
</evidence>
<dbReference type="NCBIfam" id="TIGR00350">
    <property type="entry name" value="lytR_cpsA_psr"/>
    <property type="match status" value="1"/>
</dbReference>
<feature type="compositionally biased region" description="Low complexity" evidence="2">
    <location>
        <begin position="463"/>
        <end position="505"/>
    </location>
</feature>
<organism evidence="5 6">
    <name type="scientific">Microlunatus ginsengisoli</name>
    <dbReference type="NCBI Taxonomy" id="363863"/>
    <lineage>
        <taxon>Bacteria</taxon>
        <taxon>Bacillati</taxon>
        <taxon>Actinomycetota</taxon>
        <taxon>Actinomycetes</taxon>
        <taxon>Propionibacteriales</taxon>
        <taxon>Propionibacteriaceae</taxon>
        <taxon>Microlunatus</taxon>
    </lineage>
</organism>
<evidence type="ECO:0000259" key="4">
    <source>
        <dbReference type="Pfam" id="PF03816"/>
    </source>
</evidence>
<sequence length="515" mass="54404">MSQTFVDDPGTDTGSAENPVGGEERQHIPSGFKTPTLRSERVKLRRALTFLGMTLILPGSAQVAAGNKRVGRFALRTWAVLWGLLLFSGLLALVWRSGAVALFTYPLTLRVIQIGLVVLGIGWGILLLDAWRIARPPELARRHRPLFALISLALVAAVVGALVASAGVVSAQRDLVSTVFAGGGEKQATAGRYNILLMGGDAGADRTGLRPDSMTVASVDAETGRTVLISLPRNLEDVPFPESSPLHKRFPNGYSCPDHSCMLNAVYTYAMGHKDLYPGVRNPGAQATKEAIEGATGLKINYWALVDLKGFQALVDAVGGITLDVNRDIPIGGGHAKLYGWVKKGQNRHLNGYEALWFARSRSDSSDYDRMARQKCVMSAMLQQLDPVTVLTNFNQIAAAGKEIVATDIPTSRVDTMLDLAMKAKAKPISTLAFVPPTVYPGAPNFDKVHTMVAKKIAESEAADNPAPAASTSAAAPTASGAPSSSAKASSSATKKKTTASNASDVGAVCAASGQ</sequence>
<dbReference type="InterPro" id="IPR050922">
    <property type="entry name" value="LytR/CpsA/Psr_CW_biosynth"/>
</dbReference>
<protein>
    <recommendedName>
        <fullName evidence="4">Cell envelope-related transcriptional attenuator domain-containing protein</fullName>
    </recommendedName>
</protein>
<feature type="transmembrane region" description="Helical" evidence="3">
    <location>
        <begin position="111"/>
        <end position="134"/>
    </location>
</feature>
<evidence type="ECO:0000313" key="5">
    <source>
        <dbReference type="EMBL" id="GAA3607175.1"/>
    </source>
</evidence>
<dbReference type="RefSeq" id="WP_344801620.1">
    <property type="nucleotide sequence ID" value="NZ_BAABAB010000005.1"/>
</dbReference>
<evidence type="ECO:0000313" key="6">
    <source>
        <dbReference type="Proteomes" id="UP001501490"/>
    </source>
</evidence>
<dbReference type="PANTHER" id="PTHR33392:SF6">
    <property type="entry name" value="POLYISOPRENYL-TEICHOIC ACID--PEPTIDOGLYCAN TEICHOIC ACID TRANSFERASE TAGU"/>
    <property type="match status" value="1"/>
</dbReference>
<dbReference type="InterPro" id="IPR004474">
    <property type="entry name" value="LytR_CpsA_psr"/>
</dbReference>
<feature type="transmembrane region" description="Helical" evidence="3">
    <location>
        <begin position="47"/>
        <end position="66"/>
    </location>
</feature>
<accession>A0ABP6ZGJ7</accession>
<keyword evidence="6" id="KW-1185">Reference proteome</keyword>
<feature type="domain" description="Cell envelope-related transcriptional attenuator" evidence="4">
    <location>
        <begin position="210"/>
        <end position="385"/>
    </location>
</feature>
<gene>
    <name evidence="5" type="ORF">GCM10022236_06220</name>
</gene>
<comment type="caution">
    <text evidence="5">The sequence shown here is derived from an EMBL/GenBank/DDBJ whole genome shotgun (WGS) entry which is preliminary data.</text>
</comment>
<evidence type="ECO:0000256" key="3">
    <source>
        <dbReference type="SAM" id="Phobius"/>
    </source>
</evidence>
<keyword evidence="3" id="KW-1133">Transmembrane helix</keyword>
<feature type="transmembrane region" description="Helical" evidence="3">
    <location>
        <begin position="78"/>
        <end position="105"/>
    </location>
</feature>
<evidence type="ECO:0000256" key="1">
    <source>
        <dbReference type="ARBA" id="ARBA00006068"/>
    </source>
</evidence>
<dbReference type="Gene3D" id="3.40.630.190">
    <property type="entry name" value="LCP protein"/>
    <property type="match status" value="1"/>
</dbReference>
<feature type="transmembrane region" description="Helical" evidence="3">
    <location>
        <begin position="146"/>
        <end position="169"/>
    </location>
</feature>
<proteinExistence type="inferred from homology"/>
<name>A0ABP6ZGJ7_9ACTN</name>
<feature type="region of interest" description="Disordered" evidence="2">
    <location>
        <begin position="462"/>
        <end position="515"/>
    </location>
</feature>
<dbReference type="Pfam" id="PF03816">
    <property type="entry name" value="LytR_cpsA_psr"/>
    <property type="match status" value="1"/>
</dbReference>
<keyword evidence="3" id="KW-0472">Membrane</keyword>
<reference evidence="6" key="1">
    <citation type="journal article" date="2019" name="Int. J. Syst. Evol. Microbiol.">
        <title>The Global Catalogue of Microorganisms (GCM) 10K type strain sequencing project: providing services to taxonomists for standard genome sequencing and annotation.</title>
        <authorList>
            <consortium name="The Broad Institute Genomics Platform"/>
            <consortium name="The Broad Institute Genome Sequencing Center for Infectious Disease"/>
            <person name="Wu L."/>
            <person name="Ma J."/>
        </authorList>
    </citation>
    <scope>NUCLEOTIDE SEQUENCE [LARGE SCALE GENOMIC DNA]</scope>
    <source>
        <strain evidence="6">JCM 16929</strain>
    </source>
</reference>